<proteinExistence type="predicted"/>
<dbReference type="Proteomes" id="UP001224392">
    <property type="component" value="Unassembled WGS sequence"/>
</dbReference>
<protein>
    <submittedName>
        <fullName evidence="2">TorF family putative porin</fullName>
    </submittedName>
</protein>
<evidence type="ECO:0000313" key="3">
    <source>
        <dbReference type="Proteomes" id="UP001224392"/>
    </source>
</evidence>
<dbReference type="RefSeq" id="WP_285762475.1">
    <property type="nucleotide sequence ID" value="NZ_BSYJ01000001.1"/>
</dbReference>
<keyword evidence="3" id="KW-1185">Reference proteome</keyword>
<comment type="caution">
    <text evidence="2">The sequence shown here is derived from an EMBL/GenBank/DDBJ whole genome shotgun (WGS) entry which is preliminary data.</text>
</comment>
<dbReference type="NCBIfam" id="TIGR02001">
    <property type="entry name" value="gcw_chp"/>
    <property type="match status" value="1"/>
</dbReference>
<name>A0ABQ6LV49_9GAMM</name>
<dbReference type="Pfam" id="PF09694">
    <property type="entry name" value="Gcw_chp"/>
    <property type="match status" value="1"/>
</dbReference>
<evidence type="ECO:0000313" key="2">
    <source>
        <dbReference type="EMBL" id="GMG85954.1"/>
    </source>
</evidence>
<evidence type="ECO:0000256" key="1">
    <source>
        <dbReference type="SAM" id="SignalP"/>
    </source>
</evidence>
<dbReference type="InterPro" id="IPR010239">
    <property type="entry name" value="CHP02001"/>
</dbReference>
<accession>A0ABQ6LV49</accession>
<feature type="signal peptide" evidence="1">
    <location>
        <begin position="1"/>
        <end position="22"/>
    </location>
</feature>
<gene>
    <name evidence="2" type="ORF">MNKW57_02750</name>
</gene>
<sequence>MNKHIQLALLGFALTAGPAAIAQEEGPAFSANFALTSDYRFRGISQSDTGVALQGGFDLDLGNGFYAGTWGSSVDFGYAGTSMEQDWYMGYSGSVSETVSFDVGYLYYDYPGSDVKEDYQELYGSISVADFSFGIAYSDDYFAETGKFTYYSLDYGTELAGVSLSAHVGYNSFDEVGFVQDEDSYLDYSVALSKEFNGVEVGLALVGTDVDDFGCYDTDWCEATGVLSFSKSL</sequence>
<feature type="chain" id="PRO_5045041330" evidence="1">
    <location>
        <begin position="23"/>
        <end position="233"/>
    </location>
</feature>
<organism evidence="2 3">
    <name type="scientific">Biformimicrobium ophioploci</name>
    <dbReference type="NCBI Taxonomy" id="3036711"/>
    <lineage>
        <taxon>Bacteria</taxon>
        <taxon>Pseudomonadati</taxon>
        <taxon>Pseudomonadota</taxon>
        <taxon>Gammaproteobacteria</taxon>
        <taxon>Cellvibrionales</taxon>
        <taxon>Microbulbiferaceae</taxon>
        <taxon>Biformimicrobium</taxon>
    </lineage>
</organism>
<dbReference type="EMBL" id="BSYJ01000001">
    <property type="protein sequence ID" value="GMG85954.1"/>
    <property type="molecule type" value="Genomic_DNA"/>
</dbReference>
<keyword evidence="1" id="KW-0732">Signal</keyword>
<reference evidence="2 3" key="1">
    <citation type="submission" date="2023-04" db="EMBL/GenBank/DDBJ databases">
        <title>Marinobulbifer ophiurae gen. nov., sp. Nov., isolate from tissue of brittle star Ophioplocus japonicus.</title>
        <authorList>
            <person name="Kawano K."/>
            <person name="Sawayama S."/>
            <person name="Nakagawa S."/>
        </authorList>
    </citation>
    <scope>NUCLEOTIDE SEQUENCE [LARGE SCALE GENOMIC DNA]</scope>
    <source>
        <strain evidence="2 3">NKW57</strain>
    </source>
</reference>